<dbReference type="AlphaFoldDB" id="A0A3S5FGX4"/>
<protein>
    <submittedName>
        <fullName evidence="1">Uncharacterized protein</fullName>
    </submittedName>
</protein>
<comment type="caution">
    <text evidence="1">The sequence shown here is derived from an EMBL/GenBank/DDBJ whole genome shotgun (WGS) entry which is preliminary data.</text>
</comment>
<reference evidence="1" key="1">
    <citation type="submission" date="2018-11" db="EMBL/GenBank/DDBJ databases">
        <authorList>
            <consortium name="Pathogen Informatics"/>
        </authorList>
    </citation>
    <scope>NUCLEOTIDE SEQUENCE</scope>
</reference>
<accession>A0A3S5FGX4</accession>
<proteinExistence type="predicted"/>
<dbReference type="EMBL" id="CAAALY010267079">
    <property type="protein sequence ID" value="VEL40928.1"/>
    <property type="molecule type" value="Genomic_DNA"/>
</dbReference>
<keyword evidence="2" id="KW-1185">Reference proteome</keyword>
<gene>
    <name evidence="1" type="ORF">PXEA_LOCUS34368</name>
</gene>
<dbReference type="Proteomes" id="UP000784294">
    <property type="component" value="Unassembled WGS sequence"/>
</dbReference>
<organism evidence="1 2">
    <name type="scientific">Protopolystoma xenopodis</name>
    <dbReference type="NCBI Taxonomy" id="117903"/>
    <lineage>
        <taxon>Eukaryota</taxon>
        <taxon>Metazoa</taxon>
        <taxon>Spiralia</taxon>
        <taxon>Lophotrochozoa</taxon>
        <taxon>Platyhelminthes</taxon>
        <taxon>Monogenea</taxon>
        <taxon>Polyopisthocotylea</taxon>
        <taxon>Polystomatidea</taxon>
        <taxon>Polystomatidae</taxon>
        <taxon>Protopolystoma</taxon>
    </lineage>
</organism>
<sequence length="74" mass="7889">MECSERSESACSFKYLLATAFVSAAADRPHMEILLPANSVVESSDPRCNTNLSLAVQSDSSMTQISACPHPARG</sequence>
<evidence type="ECO:0000313" key="1">
    <source>
        <dbReference type="EMBL" id="VEL40928.1"/>
    </source>
</evidence>
<name>A0A3S5FGX4_9PLAT</name>
<evidence type="ECO:0000313" key="2">
    <source>
        <dbReference type="Proteomes" id="UP000784294"/>
    </source>
</evidence>